<evidence type="ECO:0000256" key="2">
    <source>
        <dbReference type="SAM" id="Phobius"/>
    </source>
</evidence>
<feature type="domain" description="SPOR" evidence="3">
    <location>
        <begin position="348"/>
        <end position="427"/>
    </location>
</feature>
<dbReference type="GO" id="GO:0042834">
    <property type="term" value="F:peptidoglycan binding"/>
    <property type="evidence" value="ECO:0007669"/>
    <property type="project" value="InterPro"/>
</dbReference>
<feature type="transmembrane region" description="Helical" evidence="2">
    <location>
        <begin position="266"/>
        <end position="284"/>
    </location>
</feature>
<keyword evidence="2" id="KW-0472">Membrane</keyword>
<dbReference type="Proteomes" id="UP000824156">
    <property type="component" value="Unassembled WGS sequence"/>
</dbReference>
<gene>
    <name evidence="4" type="ORF">H9853_08815</name>
</gene>
<proteinExistence type="predicted"/>
<evidence type="ECO:0000259" key="3">
    <source>
        <dbReference type="PROSITE" id="PS51724"/>
    </source>
</evidence>
<evidence type="ECO:0000313" key="5">
    <source>
        <dbReference type="Proteomes" id="UP000824156"/>
    </source>
</evidence>
<evidence type="ECO:0000256" key="1">
    <source>
        <dbReference type="SAM" id="MobiDB-lite"/>
    </source>
</evidence>
<dbReference type="EMBL" id="DXEZ01000242">
    <property type="protein sequence ID" value="HIX55115.1"/>
    <property type="molecule type" value="Genomic_DNA"/>
</dbReference>
<organism evidence="4 5">
    <name type="scientific">Candidatus Sphingobacterium stercoripullorum</name>
    <dbReference type="NCBI Taxonomy" id="2838759"/>
    <lineage>
        <taxon>Bacteria</taxon>
        <taxon>Pseudomonadati</taxon>
        <taxon>Bacteroidota</taxon>
        <taxon>Sphingobacteriia</taxon>
        <taxon>Sphingobacteriales</taxon>
        <taxon>Sphingobacteriaceae</taxon>
        <taxon>Sphingobacterium</taxon>
    </lineage>
</organism>
<sequence length="429" mass="47699">MNLGKQIINLLLSQPSVYVPGLGQFNRIFVSSVYDKKNDLHLPPLTYIEFDSKGEKGYNLAKYYQQLLNKTSQEASDLVSEQVAAVNLEIQEQGKVLLDGLGYLLSYHDTLVFKSLDLSSLQLTPIATPDFLKDRKPAEEGEPAAKEASEQKKEQAPLSIDAPQEKEPEESAPIEKKQVEEVEEKELPVSPVTPQEVSEEEVSDKEPTPEPDAKDSGSEDLQSPVTPAEAEVKTPVEVKSQNVTETQNALLEQEDLQEDTKSRNSWYYFAIAGVVLLGLGYGIYHYTQGEENAGASKEQVKADQEPSGQEALTVLADSASSLTTTADSSDAEQSIDGGNQERFIQKKPVEGHQYQIVIGSHLTYDLAFEQAQKMHDQGFTQVRIVAPKKDYNGKKVIWDSYASKAEADSALRYVRRNHINDAWPDEIYK</sequence>
<feature type="compositionally biased region" description="Basic and acidic residues" evidence="1">
    <location>
        <begin position="132"/>
        <end position="155"/>
    </location>
</feature>
<evidence type="ECO:0000313" key="4">
    <source>
        <dbReference type="EMBL" id="HIX55115.1"/>
    </source>
</evidence>
<feature type="compositionally biased region" description="Basic and acidic residues" evidence="1">
    <location>
        <begin position="204"/>
        <end position="217"/>
    </location>
</feature>
<name>A0A9D1W9I2_9SPHI</name>
<keyword evidence="2" id="KW-1133">Transmembrane helix</keyword>
<reference evidence="4" key="1">
    <citation type="journal article" date="2021" name="PeerJ">
        <title>Extensive microbial diversity within the chicken gut microbiome revealed by metagenomics and culture.</title>
        <authorList>
            <person name="Gilroy R."/>
            <person name="Ravi A."/>
            <person name="Getino M."/>
            <person name="Pursley I."/>
            <person name="Horton D.L."/>
            <person name="Alikhan N.F."/>
            <person name="Baker D."/>
            <person name="Gharbi K."/>
            <person name="Hall N."/>
            <person name="Watson M."/>
            <person name="Adriaenssens E.M."/>
            <person name="Foster-Nyarko E."/>
            <person name="Jarju S."/>
            <person name="Secka A."/>
            <person name="Antonio M."/>
            <person name="Oren A."/>
            <person name="Chaudhuri R.R."/>
            <person name="La Ragione R."/>
            <person name="Hildebrand F."/>
            <person name="Pallen M.J."/>
        </authorList>
    </citation>
    <scope>NUCLEOTIDE SEQUENCE</scope>
    <source>
        <strain evidence="4">1719</strain>
    </source>
</reference>
<keyword evidence="2" id="KW-0812">Transmembrane</keyword>
<protein>
    <recommendedName>
        <fullName evidence="3">SPOR domain-containing protein</fullName>
    </recommendedName>
</protein>
<feature type="region of interest" description="Disordered" evidence="1">
    <location>
        <begin position="132"/>
        <end position="244"/>
    </location>
</feature>
<dbReference type="PROSITE" id="PS51724">
    <property type="entry name" value="SPOR"/>
    <property type="match status" value="1"/>
</dbReference>
<dbReference type="InterPro" id="IPR007730">
    <property type="entry name" value="SPOR-like_dom"/>
</dbReference>
<comment type="caution">
    <text evidence="4">The sequence shown here is derived from an EMBL/GenBank/DDBJ whole genome shotgun (WGS) entry which is preliminary data.</text>
</comment>
<reference evidence="4" key="2">
    <citation type="submission" date="2021-04" db="EMBL/GenBank/DDBJ databases">
        <authorList>
            <person name="Gilroy R."/>
        </authorList>
    </citation>
    <scope>NUCLEOTIDE SEQUENCE</scope>
    <source>
        <strain evidence="4">1719</strain>
    </source>
</reference>
<dbReference type="AlphaFoldDB" id="A0A9D1W9I2"/>
<accession>A0A9D1W9I2</accession>